<evidence type="ECO:0000313" key="1">
    <source>
        <dbReference type="EMBL" id="KAL3854862.1"/>
    </source>
</evidence>
<protein>
    <submittedName>
        <fullName evidence="1">Uncharacterized protein</fullName>
    </submittedName>
</protein>
<sequence>MCAESFVDFTEVAKYPRHRKKICLSTHLGYTGQVIRLVNHASVMEPFVYV</sequence>
<reference evidence="1 2" key="1">
    <citation type="submission" date="2024-11" db="EMBL/GenBank/DDBJ databases">
        <title>Chromosome-level genome assembly of the freshwater bivalve Anodonta woodiana.</title>
        <authorList>
            <person name="Chen X."/>
        </authorList>
    </citation>
    <scope>NUCLEOTIDE SEQUENCE [LARGE SCALE GENOMIC DNA]</scope>
    <source>
        <strain evidence="1">MN2024</strain>
        <tissue evidence="1">Gills</tissue>
    </source>
</reference>
<dbReference type="Proteomes" id="UP001634394">
    <property type="component" value="Unassembled WGS sequence"/>
</dbReference>
<organism evidence="1 2">
    <name type="scientific">Sinanodonta woodiana</name>
    <name type="common">Chinese pond mussel</name>
    <name type="synonym">Anodonta woodiana</name>
    <dbReference type="NCBI Taxonomy" id="1069815"/>
    <lineage>
        <taxon>Eukaryota</taxon>
        <taxon>Metazoa</taxon>
        <taxon>Spiralia</taxon>
        <taxon>Lophotrochozoa</taxon>
        <taxon>Mollusca</taxon>
        <taxon>Bivalvia</taxon>
        <taxon>Autobranchia</taxon>
        <taxon>Heteroconchia</taxon>
        <taxon>Palaeoheterodonta</taxon>
        <taxon>Unionida</taxon>
        <taxon>Unionoidea</taxon>
        <taxon>Unionidae</taxon>
        <taxon>Unioninae</taxon>
        <taxon>Sinanodonta</taxon>
    </lineage>
</organism>
<proteinExistence type="predicted"/>
<dbReference type="EMBL" id="JBJQND010000014">
    <property type="protein sequence ID" value="KAL3854862.1"/>
    <property type="molecule type" value="Genomic_DNA"/>
</dbReference>
<evidence type="ECO:0000313" key="2">
    <source>
        <dbReference type="Proteomes" id="UP001634394"/>
    </source>
</evidence>
<dbReference type="AlphaFoldDB" id="A0ABD3V030"/>
<gene>
    <name evidence="1" type="ORF">ACJMK2_014101</name>
</gene>
<feature type="non-terminal residue" evidence="1">
    <location>
        <position position="50"/>
    </location>
</feature>
<name>A0ABD3V030_SINWO</name>
<comment type="caution">
    <text evidence="1">The sequence shown here is derived from an EMBL/GenBank/DDBJ whole genome shotgun (WGS) entry which is preliminary data.</text>
</comment>
<keyword evidence="2" id="KW-1185">Reference proteome</keyword>
<accession>A0ABD3V030</accession>